<dbReference type="Pfam" id="PF00903">
    <property type="entry name" value="Glyoxalase"/>
    <property type="match status" value="1"/>
</dbReference>
<comment type="caution">
    <text evidence="2">The sequence shown here is derived from an EMBL/GenBank/DDBJ whole genome shotgun (WGS) entry which is preliminary data.</text>
</comment>
<dbReference type="EMBL" id="JADFFM010000002">
    <property type="protein sequence ID" value="MBE9667407.1"/>
    <property type="molecule type" value="Genomic_DNA"/>
</dbReference>
<dbReference type="Proteomes" id="UP000632774">
    <property type="component" value="Unassembled WGS sequence"/>
</dbReference>
<proteinExistence type="predicted"/>
<sequence>MRIRYIPFFTENMEEQVRFFTETLKFKVVNKINLYANTTGTVLQSENDDVLIAVNEHREYRGCKNTVILSTDDCLKDYHNLRTEGLVFTKEPHYLPVGLVAEFTDQFDNRFMLLEERNYNDDL</sequence>
<dbReference type="PANTHER" id="PTHR36437:SF2">
    <property type="entry name" value="GLYOXALASE_BLEOMYCIN RESISTANCE PROTEIN_DIOXYGENASE"/>
    <property type="match status" value="1"/>
</dbReference>
<dbReference type="InterPro" id="IPR004360">
    <property type="entry name" value="Glyas_Fos-R_dOase_dom"/>
</dbReference>
<protein>
    <submittedName>
        <fullName evidence="2">VOC family protein</fullName>
    </submittedName>
</protein>
<dbReference type="SUPFAM" id="SSF54593">
    <property type="entry name" value="Glyoxalase/Bleomycin resistance protein/Dihydroxybiphenyl dioxygenase"/>
    <property type="match status" value="1"/>
</dbReference>
<name>A0ABR9XJ49_9SPHI</name>
<gene>
    <name evidence="2" type="ORF">IRJ18_13630</name>
</gene>
<reference evidence="2 3" key="1">
    <citation type="submission" date="2020-10" db="EMBL/GenBank/DDBJ databases">
        <title>Mucilaginibacter mali sp. nov., isolated from rhizosphere soil of apple orchard.</title>
        <authorList>
            <person name="Lee J.-S."/>
            <person name="Kim H.S."/>
            <person name="Kim J.-S."/>
        </authorList>
    </citation>
    <scope>NUCLEOTIDE SEQUENCE [LARGE SCALE GENOMIC DNA]</scope>
    <source>
        <strain evidence="2 3">KCTC 23157</strain>
    </source>
</reference>
<dbReference type="RefSeq" id="WP_194106872.1">
    <property type="nucleotide sequence ID" value="NZ_JADFFM010000002.1"/>
</dbReference>
<accession>A0ABR9XJ49</accession>
<organism evidence="2 3">
    <name type="scientific">Mucilaginibacter boryungensis</name>
    <dbReference type="NCBI Taxonomy" id="768480"/>
    <lineage>
        <taxon>Bacteria</taxon>
        <taxon>Pseudomonadati</taxon>
        <taxon>Bacteroidota</taxon>
        <taxon>Sphingobacteriia</taxon>
        <taxon>Sphingobacteriales</taxon>
        <taxon>Sphingobacteriaceae</taxon>
        <taxon>Mucilaginibacter</taxon>
    </lineage>
</organism>
<evidence type="ECO:0000313" key="3">
    <source>
        <dbReference type="Proteomes" id="UP000632774"/>
    </source>
</evidence>
<evidence type="ECO:0000259" key="1">
    <source>
        <dbReference type="PROSITE" id="PS51819"/>
    </source>
</evidence>
<dbReference type="InterPro" id="IPR029068">
    <property type="entry name" value="Glyas_Bleomycin-R_OHBP_Dase"/>
</dbReference>
<dbReference type="Gene3D" id="3.10.180.10">
    <property type="entry name" value="2,3-Dihydroxybiphenyl 1,2-Dioxygenase, domain 1"/>
    <property type="match status" value="1"/>
</dbReference>
<feature type="domain" description="VOC" evidence="1">
    <location>
        <begin position="2"/>
        <end position="116"/>
    </location>
</feature>
<dbReference type="InterPro" id="IPR037523">
    <property type="entry name" value="VOC_core"/>
</dbReference>
<evidence type="ECO:0000313" key="2">
    <source>
        <dbReference type="EMBL" id="MBE9667407.1"/>
    </source>
</evidence>
<dbReference type="PROSITE" id="PS51819">
    <property type="entry name" value="VOC"/>
    <property type="match status" value="1"/>
</dbReference>
<dbReference type="PANTHER" id="PTHR36437">
    <property type="entry name" value="GLYOXALASE/BLEOMYCIN RESISTANCE PROTEIN/DIOXYGENASE"/>
    <property type="match status" value="1"/>
</dbReference>
<keyword evidence="3" id="KW-1185">Reference proteome</keyword>